<reference evidence="1 2" key="1">
    <citation type="submission" date="2024-10" db="EMBL/GenBank/DDBJ databases">
        <title>The Natural Products Discovery Center: Release of the First 8490 Sequenced Strains for Exploring Actinobacteria Biosynthetic Diversity.</title>
        <authorList>
            <person name="Kalkreuter E."/>
            <person name="Kautsar S.A."/>
            <person name="Yang D."/>
            <person name="Bader C.D."/>
            <person name="Teijaro C.N."/>
            <person name="Fluegel L."/>
            <person name="Davis C.M."/>
            <person name="Simpson J.R."/>
            <person name="Lauterbach L."/>
            <person name="Steele A.D."/>
            <person name="Gui C."/>
            <person name="Meng S."/>
            <person name="Li G."/>
            <person name="Viehrig K."/>
            <person name="Ye F."/>
            <person name="Su P."/>
            <person name="Kiefer A.F."/>
            <person name="Nichols A."/>
            <person name="Cepeda A.J."/>
            <person name="Yan W."/>
            <person name="Fan B."/>
            <person name="Jiang Y."/>
            <person name="Adhikari A."/>
            <person name="Zheng C.-J."/>
            <person name="Schuster L."/>
            <person name="Cowan T.M."/>
            <person name="Smanski M.J."/>
            <person name="Chevrette M.G."/>
            <person name="De Carvalho L.P.S."/>
            <person name="Shen B."/>
        </authorList>
    </citation>
    <scope>NUCLEOTIDE SEQUENCE [LARGE SCALE GENOMIC DNA]</scope>
    <source>
        <strain evidence="1 2">NPDC050545</strain>
    </source>
</reference>
<comment type="caution">
    <text evidence="1">The sequence shown here is derived from an EMBL/GenBank/DDBJ whole genome shotgun (WGS) entry which is preliminary data.</text>
</comment>
<dbReference type="Proteomes" id="UP001612741">
    <property type="component" value="Unassembled WGS sequence"/>
</dbReference>
<accession>A0ABW7YTP1</accession>
<evidence type="ECO:0000313" key="2">
    <source>
        <dbReference type="Proteomes" id="UP001612741"/>
    </source>
</evidence>
<keyword evidence="2" id="KW-1185">Reference proteome</keyword>
<evidence type="ECO:0008006" key="3">
    <source>
        <dbReference type="Google" id="ProtNLM"/>
    </source>
</evidence>
<dbReference type="RefSeq" id="WP_397082495.1">
    <property type="nucleotide sequence ID" value="NZ_JBITGY010000004.1"/>
</dbReference>
<dbReference type="InterPro" id="IPR036388">
    <property type="entry name" value="WH-like_DNA-bd_sf"/>
</dbReference>
<dbReference type="Gene3D" id="1.10.10.10">
    <property type="entry name" value="Winged helix-like DNA-binding domain superfamily/Winged helix DNA-binding domain"/>
    <property type="match status" value="1"/>
</dbReference>
<name>A0ABW7YTP1_9ACTN</name>
<gene>
    <name evidence="1" type="ORF">ACIBG2_18010</name>
</gene>
<sequence>MAARAAEIRHHHEEGFHTLAAQLTAHGEPLTIWEIAAMMTWNRAWDDLSPMLRGRAAGEAAARLRTLEARGAIRRVSGVDPVRSQPLDS</sequence>
<organism evidence="1 2">
    <name type="scientific">Nonomuraea typhae</name>
    <dbReference type="NCBI Taxonomy" id="2603600"/>
    <lineage>
        <taxon>Bacteria</taxon>
        <taxon>Bacillati</taxon>
        <taxon>Actinomycetota</taxon>
        <taxon>Actinomycetes</taxon>
        <taxon>Streptosporangiales</taxon>
        <taxon>Streptosporangiaceae</taxon>
        <taxon>Nonomuraea</taxon>
    </lineage>
</organism>
<protein>
    <recommendedName>
        <fullName evidence="3">MarR family transcriptional regulator</fullName>
    </recommendedName>
</protein>
<evidence type="ECO:0000313" key="1">
    <source>
        <dbReference type="EMBL" id="MFI6499287.1"/>
    </source>
</evidence>
<proteinExistence type="predicted"/>
<dbReference type="EMBL" id="JBITGY010000004">
    <property type="protein sequence ID" value="MFI6499287.1"/>
    <property type="molecule type" value="Genomic_DNA"/>
</dbReference>